<dbReference type="Proteomes" id="UP000254633">
    <property type="component" value="Unassembled WGS sequence"/>
</dbReference>
<evidence type="ECO:0000259" key="6">
    <source>
        <dbReference type="Pfam" id="PF22863"/>
    </source>
</evidence>
<dbReference type="InterPro" id="IPR054461">
    <property type="entry name" value="TraI-like_C"/>
</dbReference>
<dbReference type="Pfam" id="PF03432">
    <property type="entry name" value="Relaxase"/>
    <property type="match status" value="1"/>
</dbReference>
<dbReference type="Pfam" id="PF18974">
    <property type="entry name" value="DUF5710"/>
    <property type="match status" value="1"/>
</dbReference>
<feature type="domain" description="Large polyvalent protein-associated" evidence="3">
    <location>
        <begin position="470"/>
        <end position="555"/>
    </location>
</feature>
<accession>A0A379XXK6</accession>
<feature type="compositionally biased region" description="Basic and acidic residues" evidence="1">
    <location>
        <begin position="608"/>
        <end position="635"/>
    </location>
</feature>
<dbReference type="InterPro" id="IPR054462">
    <property type="entry name" value="TraI_M"/>
</dbReference>
<name>A0A379XXK6_SALDZ</name>
<dbReference type="InterPro" id="IPR005094">
    <property type="entry name" value="Endonuclease_MobA/VirD2"/>
</dbReference>
<evidence type="ECO:0000259" key="4">
    <source>
        <dbReference type="Pfam" id="PF18974"/>
    </source>
</evidence>
<feature type="domain" description="TraI-like middle" evidence="6">
    <location>
        <begin position="168"/>
        <end position="255"/>
    </location>
</feature>
<feature type="domain" description="TraI-like C-terminal" evidence="5">
    <location>
        <begin position="787"/>
        <end position="871"/>
    </location>
</feature>
<dbReference type="Pfam" id="PF22863">
    <property type="entry name" value="TraI_middle"/>
    <property type="match status" value="1"/>
</dbReference>
<evidence type="ECO:0000256" key="1">
    <source>
        <dbReference type="SAM" id="MobiDB-lite"/>
    </source>
</evidence>
<dbReference type="NCBIfam" id="NF041893">
    <property type="entry name" value="TraI_MobP_relax"/>
    <property type="match status" value="1"/>
</dbReference>
<dbReference type="InterPro" id="IPR043764">
    <property type="entry name" value="DUF5710"/>
</dbReference>
<feature type="domain" description="MobA/VirD2-like nuclease" evidence="2">
    <location>
        <begin position="22"/>
        <end position="155"/>
    </location>
</feature>
<organism evidence="7 8">
    <name type="scientific">Salmonella diarizonae</name>
    <dbReference type="NCBI Taxonomy" id="59204"/>
    <lineage>
        <taxon>Bacteria</taxon>
        <taxon>Pseudomonadati</taxon>
        <taxon>Pseudomonadota</taxon>
        <taxon>Gammaproteobacteria</taxon>
        <taxon>Enterobacterales</taxon>
        <taxon>Enterobacteriaceae</taxon>
        <taxon>Salmonella</taxon>
    </lineage>
</organism>
<gene>
    <name evidence="7" type="primary">nikB</name>
    <name evidence="7" type="ORF">NCTC10060_05689</name>
</gene>
<feature type="region of interest" description="Disordered" evidence="1">
    <location>
        <begin position="608"/>
        <end position="723"/>
    </location>
</feature>
<evidence type="ECO:0000313" key="7">
    <source>
        <dbReference type="EMBL" id="SUI37559.1"/>
    </source>
</evidence>
<evidence type="ECO:0000259" key="3">
    <source>
        <dbReference type="Pfam" id="PF18821"/>
    </source>
</evidence>
<protein>
    <submittedName>
        <fullName evidence="7">NikB-like protein</fullName>
    </submittedName>
</protein>
<dbReference type="Pfam" id="PF22287">
    <property type="entry name" value="TraI-like_C"/>
    <property type="match status" value="1"/>
</dbReference>
<evidence type="ECO:0000313" key="8">
    <source>
        <dbReference type="Proteomes" id="UP000254633"/>
    </source>
</evidence>
<evidence type="ECO:0000259" key="5">
    <source>
        <dbReference type="Pfam" id="PF22287"/>
    </source>
</evidence>
<dbReference type="InterPro" id="IPR040677">
    <property type="entry name" value="LPD7"/>
</dbReference>
<evidence type="ECO:0000259" key="2">
    <source>
        <dbReference type="Pfam" id="PF03432"/>
    </source>
</evidence>
<dbReference type="RefSeq" id="WP_150342513.1">
    <property type="nucleotide sequence ID" value="NZ_DACWWF010000018.1"/>
</dbReference>
<feature type="domain" description="DUF5710" evidence="4">
    <location>
        <begin position="565"/>
        <end position="606"/>
    </location>
</feature>
<dbReference type="EMBL" id="UGXH01000005">
    <property type="protein sequence ID" value="SUI37559.1"/>
    <property type="molecule type" value="Genomic_DNA"/>
</dbReference>
<proteinExistence type="predicted"/>
<sequence length="878" mass="97812">MISRHIPMRNVKKSSFVELAKYLQDPQNKQERVGVIKVTNCHQENILDAARYDIEATQRLNTRAEGDKTYHLVVSFRPGENPSQEVLDAAEERICAAMGYADHQRVSAVHYDTDNVHIHIAINKIHPETHNIHTPYNDYKTRSSVCLALEKEFGLEQDNHQATRTRSENNAADMERHSGRESLLGWIKRECVGQLKSVANWQELHQAMRQNGLELRQKGNGFVITGPDGLAVKASSVDRSLSRTALEKKLGSFEPSIPDTKPSRPSPEAIKQRFGPAIHVKRPGECPPPMLENRQVNLGDVPVMQINSGKRYEGKPLGSQGASTSALYGRYQGEQQRLTAARNEALRLAKVKRDRLIENAKRTGRLKRSAIKLLKGPAVNKRYLYGLASKALGEKLKRANAIYKKDRQAAYDIHKRRTWADWLQFKAAGGDDEALKTLRQRNAQQARKEANILHGDKVKKDGRIPGLKPDSVTKEGTIIYRVGESAIRDGGKRLDVSRDAGDDGLHAALLMAKHRYGDKLTVNGSFEFKKRIVAVAASRELSVSFVDPELEKLRQILTKKAAREREYIHIPFEQRGKARKAGAMWDSEKKSWFVGPYATRDRIENFIRMNEEKDNEQRRQRNTGTERSDPGRERSSAGNAAGADEPGFSGRSPSADAGTGYGNSQRRGRTGTGDGVTAAGGQPGRTDDITRAGRCQAAESNGERGHSQPNVARPGRQPPPTAKNRLRAMSELGMVRIAGGSKVLLQGNVSDQLEHKTAEHSHQLRRDMVGAGGITTPAEVKKSLSSAEKYISEREEKRFKGFDIPKHRVYNSTDKGLFEYAGQRKSGLEMLALLKRDDEIVVIPVSDYTARRLRNLNVGESVTLTPSGSVRTTKGRSR</sequence>
<reference evidence="7 8" key="1">
    <citation type="submission" date="2018-06" db="EMBL/GenBank/DDBJ databases">
        <authorList>
            <consortium name="Pathogen Informatics"/>
            <person name="Doyle S."/>
        </authorList>
    </citation>
    <scope>NUCLEOTIDE SEQUENCE [LARGE SCALE GENOMIC DNA]</scope>
    <source>
        <strain evidence="7 8">NCTC10060</strain>
    </source>
</reference>
<dbReference type="AlphaFoldDB" id="A0A379XXK6"/>
<dbReference type="InterPro" id="IPR049751">
    <property type="entry name" value="TraI/MobA_relaxases"/>
</dbReference>
<dbReference type="Pfam" id="PF18821">
    <property type="entry name" value="LPD7"/>
    <property type="match status" value="1"/>
</dbReference>